<keyword evidence="5" id="KW-1185">Reference proteome</keyword>
<dbReference type="PANTHER" id="PTHR11941">
    <property type="entry name" value="ENOYL-COA HYDRATASE-RELATED"/>
    <property type="match status" value="1"/>
</dbReference>
<dbReference type="PANTHER" id="PTHR11941:SF54">
    <property type="entry name" value="ENOYL-COA HYDRATASE, MITOCHONDRIAL"/>
    <property type="match status" value="1"/>
</dbReference>
<reference evidence="4 5" key="1">
    <citation type="submission" date="2018-06" db="EMBL/GenBank/DDBJ databases">
        <title>The draft genome sequences of strains SCU63 and S1.</title>
        <authorList>
            <person name="Gan L."/>
        </authorList>
    </citation>
    <scope>NUCLEOTIDE SEQUENCE [LARGE SCALE GENOMIC DNA]</scope>
    <source>
        <strain evidence="4 5">SCU63</strain>
    </source>
</reference>
<evidence type="ECO:0000256" key="3">
    <source>
        <dbReference type="RuleBase" id="RU003707"/>
    </source>
</evidence>
<dbReference type="FunFam" id="1.10.12.10:FF:000001">
    <property type="entry name" value="Probable enoyl-CoA hydratase, mitochondrial"/>
    <property type="match status" value="1"/>
</dbReference>
<dbReference type="PROSITE" id="PS00166">
    <property type="entry name" value="ENOYL_COA_HYDRATASE"/>
    <property type="match status" value="1"/>
</dbReference>
<dbReference type="CDD" id="cd06558">
    <property type="entry name" value="crotonase-like"/>
    <property type="match status" value="1"/>
</dbReference>
<dbReference type="SUPFAM" id="SSF52096">
    <property type="entry name" value="ClpP/crotonase"/>
    <property type="match status" value="1"/>
</dbReference>
<keyword evidence="4" id="KW-0413">Isomerase</keyword>
<dbReference type="InterPro" id="IPR001753">
    <property type="entry name" value="Enoyl-CoA_hydra/iso"/>
</dbReference>
<comment type="caution">
    <text evidence="4">The sequence shown here is derived from an EMBL/GenBank/DDBJ whole genome shotgun (WGS) entry which is preliminary data.</text>
</comment>
<evidence type="ECO:0000256" key="2">
    <source>
        <dbReference type="ARBA" id="ARBA00023239"/>
    </source>
</evidence>
<dbReference type="GO" id="GO:0016853">
    <property type="term" value="F:isomerase activity"/>
    <property type="evidence" value="ECO:0007669"/>
    <property type="project" value="UniProtKB-KW"/>
</dbReference>
<dbReference type="RefSeq" id="WP_112221564.1">
    <property type="nucleotide sequence ID" value="NZ_CP196859.1"/>
</dbReference>
<dbReference type="Pfam" id="PF00378">
    <property type="entry name" value="ECH_1"/>
    <property type="match status" value="1"/>
</dbReference>
<dbReference type="GO" id="GO:0016836">
    <property type="term" value="F:hydro-lyase activity"/>
    <property type="evidence" value="ECO:0007669"/>
    <property type="project" value="UniProtKB-ARBA"/>
</dbReference>
<dbReference type="FunFam" id="3.90.226.10:FF:000009">
    <property type="entry name" value="Carnitinyl-CoA dehydratase"/>
    <property type="match status" value="1"/>
</dbReference>
<sequence length="259" mass="27664">MNMFENIQLTLTKHYALITINRPEVRNALNAATLAEIEEAVDRCEKDPSIHVIVFKGAGDKSFAAGADIGQLKERKMLDALIPGMQGAYKKIENCSKATIAAINGFALGGGCELALSCDIRIAAEHAKIGLPELNLGIIPGAGGTQRLARIVGKGRALDMILTGAMISGKKAEQIGLVTEVVPISELDAVIEQKAEAISSKGPVAIKLAKMVVHRGYDVDLDTALMLEKLAQTIVFGTEDKAEGTAAFLEKRKPEFKNQ</sequence>
<organism evidence="4 5">
    <name type="scientific">Planococcus halotolerans</name>
    <dbReference type="NCBI Taxonomy" id="2233542"/>
    <lineage>
        <taxon>Bacteria</taxon>
        <taxon>Bacillati</taxon>
        <taxon>Bacillota</taxon>
        <taxon>Bacilli</taxon>
        <taxon>Bacillales</taxon>
        <taxon>Caryophanaceae</taxon>
        <taxon>Planococcus</taxon>
    </lineage>
</organism>
<dbReference type="GO" id="GO:0006635">
    <property type="term" value="P:fatty acid beta-oxidation"/>
    <property type="evidence" value="ECO:0007669"/>
    <property type="project" value="TreeGrafter"/>
</dbReference>
<dbReference type="Gene3D" id="3.90.226.10">
    <property type="entry name" value="2-enoyl-CoA Hydratase, Chain A, domain 1"/>
    <property type="match status" value="1"/>
</dbReference>
<dbReference type="EMBL" id="QLZR01000001">
    <property type="protein sequence ID" value="RAZ81141.1"/>
    <property type="molecule type" value="Genomic_DNA"/>
</dbReference>
<evidence type="ECO:0000256" key="1">
    <source>
        <dbReference type="ARBA" id="ARBA00005254"/>
    </source>
</evidence>
<evidence type="ECO:0000313" key="5">
    <source>
        <dbReference type="Proteomes" id="UP000251002"/>
    </source>
</evidence>
<accession>A0A365L7Q3</accession>
<dbReference type="Gene3D" id="1.10.12.10">
    <property type="entry name" value="Lyase 2-enoyl-coa Hydratase, Chain A, domain 2"/>
    <property type="match status" value="1"/>
</dbReference>
<dbReference type="Proteomes" id="UP000251002">
    <property type="component" value="Unassembled WGS sequence"/>
</dbReference>
<protein>
    <submittedName>
        <fullName evidence="4">Enoyl-CoA hydratase/isomerase family protein</fullName>
    </submittedName>
</protein>
<gene>
    <name evidence="4" type="ORF">DP120_02320</name>
</gene>
<dbReference type="InterPro" id="IPR029045">
    <property type="entry name" value="ClpP/crotonase-like_dom_sf"/>
</dbReference>
<keyword evidence="2" id="KW-0456">Lyase</keyword>
<comment type="similarity">
    <text evidence="1 3">Belongs to the enoyl-CoA hydratase/isomerase family.</text>
</comment>
<evidence type="ECO:0000313" key="4">
    <source>
        <dbReference type="EMBL" id="RAZ81141.1"/>
    </source>
</evidence>
<dbReference type="InterPro" id="IPR014748">
    <property type="entry name" value="Enoyl-CoA_hydra_C"/>
</dbReference>
<proteinExistence type="inferred from homology"/>
<dbReference type="InterPro" id="IPR018376">
    <property type="entry name" value="Enoyl-CoA_hyd/isom_CS"/>
</dbReference>
<dbReference type="AlphaFoldDB" id="A0A365L7Q3"/>
<name>A0A365L7Q3_9BACL</name>